<organism evidence="2 3">
    <name type="scientific">Solanum tuberosum</name>
    <name type="common">Potato</name>
    <dbReference type="NCBI Taxonomy" id="4113"/>
    <lineage>
        <taxon>Eukaryota</taxon>
        <taxon>Viridiplantae</taxon>
        <taxon>Streptophyta</taxon>
        <taxon>Embryophyta</taxon>
        <taxon>Tracheophyta</taxon>
        <taxon>Spermatophyta</taxon>
        <taxon>Magnoliopsida</taxon>
        <taxon>eudicotyledons</taxon>
        <taxon>Gunneridae</taxon>
        <taxon>Pentapetalae</taxon>
        <taxon>asterids</taxon>
        <taxon>lamiids</taxon>
        <taxon>Solanales</taxon>
        <taxon>Solanaceae</taxon>
        <taxon>Solanoideae</taxon>
        <taxon>Solaneae</taxon>
        <taxon>Solanum</taxon>
    </lineage>
</organism>
<reference evidence="2 3" key="1">
    <citation type="journal article" date="2021" name="bioRxiv">
        <title>Chromosome-scale and haplotype-resolved genome assembly of a tetraploid potato cultivar.</title>
        <authorList>
            <person name="Sun H."/>
            <person name="Jiao W.-B."/>
            <person name="Krause K."/>
            <person name="Campoy J.A."/>
            <person name="Goel M."/>
            <person name="Folz-Donahue K."/>
            <person name="Kukat C."/>
            <person name="Huettel B."/>
            <person name="Schneeberger K."/>
        </authorList>
    </citation>
    <scope>NUCLEOTIDE SEQUENCE [LARGE SCALE GENOMIC DNA]</scope>
    <source>
        <strain evidence="2">SolTubOtavaFocal</strain>
        <tissue evidence="2">Leaves</tissue>
    </source>
</reference>
<dbReference type="Proteomes" id="UP000826656">
    <property type="component" value="Unassembled WGS sequence"/>
</dbReference>
<feature type="compositionally biased region" description="Basic residues" evidence="1">
    <location>
        <begin position="69"/>
        <end position="83"/>
    </location>
</feature>
<protein>
    <submittedName>
        <fullName evidence="2">Uncharacterized protein</fullName>
    </submittedName>
</protein>
<evidence type="ECO:0000313" key="3">
    <source>
        <dbReference type="Proteomes" id="UP000826656"/>
    </source>
</evidence>
<keyword evidence="3" id="KW-1185">Reference proteome</keyword>
<feature type="compositionally biased region" description="Low complexity" evidence="1">
    <location>
        <begin position="100"/>
        <end position="111"/>
    </location>
</feature>
<feature type="region of interest" description="Disordered" evidence="1">
    <location>
        <begin position="69"/>
        <end position="120"/>
    </location>
</feature>
<dbReference type="EMBL" id="JAIVGD010000013">
    <property type="protein sequence ID" value="KAH0761054.1"/>
    <property type="molecule type" value="Genomic_DNA"/>
</dbReference>
<gene>
    <name evidence="2" type="ORF">KY290_017127</name>
</gene>
<name>A0ABQ7VAF0_SOLTU</name>
<evidence type="ECO:0000256" key="1">
    <source>
        <dbReference type="SAM" id="MobiDB-lite"/>
    </source>
</evidence>
<sequence length="120" mass="14033">MIQLVLYSYSPNDPLKPGESLSKQSLPFNVNEINIEHPKNYEDFVRRYQEFKNALKEDTVDYAIYTANIKRKRPAPRRNRKSGRMMGGDDEDYEDDEDWGSGMKSSNSGRRSSSRLRQHL</sequence>
<evidence type="ECO:0000313" key="2">
    <source>
        <dbReference type="EMBL" id="KAH0761054.1"/>
    </source>
</evidence>
<comment type="caution">
    <text evidence="2">The sequence shown here is derived from an EMBL/GenBank/DDBJ whole genome shotgun (WGS) entry which is preliminary data.</text>
</comment>
<feature type="compositionally biased region" description="Acidic residues" evidence="1">
    <location>
        <begin position="88"/>
        <end position="99"/>
    </location>
</feature>
<proteinExistence type="predicted"/>
<accession>A0ABQ7VAF0</accession>